<comment type="subcellular location">
    <subcellularLocation>
        <location evidence="1 4">Nucleus</location>
    </subcellularLocation>
</comment>
<reference evidence="6" key="1">
    <citation type="submission" date="2022-04" db="EMBL/GenBank/DDBJ databases">
        <title>Carnegiea gigantea Genome sequencing and assembly v2.</title>
        <authorList>
            <person name="Copetti D."/>
            <person name="Sanderson M.J."/>
            <person name="Burquez A."/>
            <person name="Wojciechowski M.F."/>
        </authorList>
    </citation>
    <scope>NUCLEOTIDE SEQUENCE</scope>
    <source>
        <strain evidence="6">SGP5-SGP5p</strain>
        <tissue evidence="6">Aerial part</tissue>
    </source>
</reference>
<evidence type="ECO:0000256" key="3">
    <source>
        <dbReference type="ARBA" id="ARBA00023242"/>
    </source>
</evidence>
<feature type="compositionally biased region" description="Acidic residues" evidence="5">
    <location>
        <begin position="143"/>
        <end position="159"/>
    </location>
</feature>
<comment type="caution">
    <text evidence="6">The sequence shown here is derived from an EMBL/GenBank/DDBJ whole genome shotgun (WGS) entry which is preliminary data.</text>
</comment>
<organism evidence="6 7">
    <name type="scientific">Carnegiea gigantea</name>
    <dbReference type="NCBI Taxonomy" id="171969"/>
    <lineage>
        <taxon>Eukaryota</taxon>
        <taxon>Viridiplantae</taxon>
        <taxon>Streptophyta</taxon>
        <taxon>Embryophyta</taxon>
        <taxon>Tracheophyta</taxon>
        <taxon>Spermatophyta</taxon>
        <taxon>Magnoliopsida</taxon>
        <taxon>eudicotyledons</taxon>
        <taxon>Gunneridae</taxon>
        <taxon>Pentapetalae</taxon>
        <taxon>Caryophyllales</taxon>
        <taxon>Cactineae</taxon>
        <taxon>Cactaceae</taxon>
        <taxon>Cactoideae</taxon>
        <taxon>Echinocereeae</taxon>
        <taxon>Carnegiea</taxon>
    </lineage>
</organism>
<feature type="compositionally biased region" description="Polar residues" evidence="5">
    <location>
        <begin position="291"/>
        <end position="300"/>
    </location>
</feature>
<keyword evidence="7" id="KW-1185">Reference proteome</keyword>
<feature type="compositionally biased region" description="Basic and acidic residues" evidence="5">
    <location>
        <begin position="116"/>
        <end position="134"/>
    </location>
</feature>
<dbReference type="EMBL" id="JAKOGI010001624">
    <property type="protein sequence ID" value="KAJ8424690.1"/>
    <property type="molecule type" value="Genomic_DNA"/>
</dbReference>
<dbReference type="GO" id="GO:0045892">
    <property type="term" value="P:negative regulation of DNA-templated transcription"/>
    <property type="evidence" value="ECO:0007669"/>
    <property type="project" value="TreeGrafter"/>
</dbReference>
<evidence type="ECO:0000256" key="1">
    <source>
        <dbReference type="ARBA" id="ARBA00004123"/>
    </source>
</evidence>
<dbReference type="GO" id="GO:0005634">
    <property type="term" value="C:nucleus"/>
    <property type="evidence" value="ECO:0007669"/>
    <property type="project" value="UniProtKB-SubCell"/>
</dbReference>
<dbReference type="AlphaFoldDB" id="A0A9Q1GQ99"/>
<evidence type="ECO:0000256" key="5">
    <source>
        <dbReference type="SAM" id="MobiDB-lite"/>
    </source>
</evidence>
<dbReference type="InterPro" id="IPR031307">
    <property type="entry name" value="Ninja_fam"/>
</dbReference>
<dbReference type="PANTHER" id="PTHR31413:SF12">
    <property type="entry name" value="AFP HOMOLOG 2"/>
    <property type="match status" value="1"/>
</dbReference>
<feature type="compositionally biased region" description="Basic and acidic residues" evidence="5">
    <location>
        <begin position="303"/>
        <end position="313"/>
    </location>
</feature>
<protein>
    <recommendedName>
        <fullName evidence="4">Ninja-family protein</fullName>
    </recommendedName>
    <alternativeName>
        <fullName evidence="4">ABI-binding protein</fullName>
    </alternativeName>
</protein>
<keyword evidence="3 4" id="KW-0539">Nucleus</keyword>
<dbReference type="OrthoDB" id="1936656at2759"/>
<feature type="region of interest" description="Disordered" evidence="5">
    <location>
        <begin position="115"/>
        <end position="191"/>
    </location>
</feature>
<name>A0A9Q1GQ99_9CARY</name>
<feature type="region of interest" description="Disordered" evidence="5">
    <location>
        <begin position="415"/>
        <end position="444"/>
    </location>
</feature>
<accession>A0A9Q1GQ99</accession>
<sequence length="444" mass="46874">MLINTLRPHKMDDKGLDLSLGLPCGGSSSNPKDGGSNSNSALARTDTDERTSKILNDFRNFLNAGIPQSFQRIDQVKPEENIFSNFPQSATSGNGSGNEQVLGDNKRKNAFGEINNLKKQETDTHSSDLRDSKGKTSHISITTDEDSTADNEDVAESEAEGSTSRVAFNKEERSSTPVGSNKSYQTPTEVHGKSNVTAASFLNKLNVPYLISIKESPTVSTPNSSSYALSSLMPGMTSTNGGHCGPNAASSGSVPLTFGYSPLQIPVLTRDSTWGMIARPQPLNSPYAGSGISTSGTTPASEHAVRPDVHLSEQSRGQTKQLVADQEGSSSRTEEDTKGRANTFSSDYPSIKPGIAADIKFGGSGSFPKLPWVSTTGPGPNGKTISGVTYKYNATQIKIVCACHGTHMTPDEFIQHASEDPQSGPSIPRVASLPSSSPAASAKS</sequence>
<feature type="region of interest" description="Disordered" evidence="5">
    <location>
        <begin position="285"/>
        <end position="349"/>
    </location>
</feature>
<feature type="compositionally biased region" description="Polar residues" evidence="5">
    <location>
        <begin position="175"/>
        <end position="191"/>
    </location>
</feature>
<comment type="function">
    <text evidence="4">Acts as a negative regulator of abscisic acid (ABA) response.</text>
</comment>
<feature type="compositionally biased region" description="Polar residues" evidence="5">
    <location>
        <begin position="84"/>
        <end position="99"/>
    </location>
</feature>
<gene>
    <name evidence="6" type="ORF">Cgig2_018497</name>
</gene>
<dbReference type="GO" id="GO:0009867">
    <property type="term" value="P:jasmonic acid mediated signaling pathway"/>
    <property type="evidence" value="ECO:0007669"/>
    <property type="project" value="TreeGrafter"/>
</dbReference>
<dbReference type="PANTHER" id="PTHR31413">
    <property type="entry name" value="AFP HOMOLOG 2"/>
    <property type="match status" value="1"/>
</dbReference>
<feature type="compositionally biased region" description="Low complexity" evidence="5">
    <location>
        <begin position="431"/>
        <end position="444"/>
    </location>
</feature>
<dbReference type="Proteomes" id="UP001153076">
    <property type="component" value="Unassembled WGS sequence"/>
</dbReference>
<evidence type="ECO:0000256" key="4">
    <source>
        <dbReference type="RuleBase" id="RU369029"/>
    </source>
</evidence>
<feature type="region of interest" description="Disordered" evidence="5">
    <location>
        <begin position="84"/>
        <end position="103"/>
    </location>
</feature>
<feature type="compositionally biased region" description="Polar residues" evidence="5">
    <location>
        <begin position="314"/>
        <end position="331"/>
    </location>
</feature>
<comment type="similarity">
    <text evidence="2 4">Belongs to the Ninja family.</text>
</comment>
<evidence type="ECO:0000313" key="6">
    <source>
        <dbReference type="EMBL" id="KAJ8424690.1"/>
    </source>
</evidence>
<proteinExistence type="inferred from homology"/>
<feature type="region of interest" description="Disordered" evidence="5">
    <location>
        <begin position="22"/>
        <end position="48"/>
    </location>
</feature>
<evidence type="ECO:0000256" key="2">
    <source>
        <dbReference type="ARBA" id="ARBA00006081"/>
    </source>
</evidence>
<evidence type="ECO:0000313" key="7">
    <source>
        <dbReference type="Proteomes" id="UP001153076"/>
    </source>
</evidence>